<dbReference type="SUPFAM" id="SSF49785">
    <property type="entry name" value="Galactose-binding domain-like"/>
    <property type="match status" value="1"/>
</dbReference>
<dbReference type="PANTHER" id="PTHR12936">
    <property type="entry name" value="ANAPHASE-PROMOTING COMPLEX 10"/>
    <property type="match status" value="1"/>
</dbReference>
<dbReference type="SMART" id="SM01337">
    <property type="entry name" value="APC10"/>
    <property type="match status" value="1"/>
</dbReference>
<dbReference type="AlphaFoldDB" id="A0A7C8P364"/>
<dbReference type="GO" id="GO:0051301">
    <property type="term" value="P:cell division"/>
    <property type="evidence" value="ECO:0007669"/>
    <property type="project" value="UniProtKB-KW"/>
</dbReference>
<evidence type="ECO:0000256" key="6">
    <source>
        <dbReference type="SAM" id="MobiDB-lite"/>
    </source>
</evidence>
<name>A0A7C8P364_ORBOL</name>
<dbReference type="GO" id="GO:0070979">
    <property type="term" value="P:protein K11-linked ubiquitination"/>
    <property type="evidence" value="ECO:0007669"/>
    <property type="project" value="TreeGrafter"/>
</dbReference>
<comment type="similarity">
    <text evidence="1">Belongs to the APC10 family.</text>
</comment>
<evidence type="ECO:0000313" key="9">
    <source>
        <dbReference type="Proteomes" id="UP000480548"/>
    </source>
</evidence>
<feature type="compositionally biased region" description="Acidic residues" evidence="6">
    <location>
        <begin position="56"/>
        <end position="137"/>
    </location>
</feature>
<organism evidence="8 9">
    <name type="scientific">Orbilia oligospora</name>
    <name type="common">Nematode-trapping fungus</name>
    <name type="synonym">Arthrobotrys oligospora</name>
    <dbReference type="NCBI Taxonomy" id="2813651"/>
    <lineage>
        <taxon>Eukaryota</taxon>
        <taxon>Fungi</taxon>
        <taxon>Dikarya</taxon>
        <taxon>Ascomycota</taxon>
        <taxon>Pezizomycotina</taxon>
        <taxon>Orbiliomycetes</taxon>
        <taxon>Orbiliales</taxon>
        <taxon>Orbiliaceae</taxon>
        <taxon>Orbilia</taxon>
    </lineage>
</organism>
<evidence type="ECO:0000256" key="2">
    <source>
        <dbReference type="ARBA" id="ARBA00022618"/>
    </source>
</evidence>
<evidence type="ECO:0000313" key="8">
    <source>
        <dbReference type="EMBL" id="KAF3144108.1"/>
    </source>
</evidence>
<feature type="domain" description="DOC" evidence="7">
    <location>
        <begin position="133"/>
        <end position="318"/>
    </location>
</feature>
<protein>
    <submittedName>
        <fullName evidence="8">Anaphase promoting complex subunit doc1</fullName>
    </submittedName>
</protein>
<feature type="region of interest" description="Disordered" evidence="6">
    <location>
        <begin position="348"/>
        <end position="404"/>
    </location>
</feature>
<dbReference type="Proteomes" id="UP000480548">
    <property type="component" value="Unassembled WGS sequence"/>
</dbReference>
<dbReference type="GO" id="GO:0005680">
    <property type="term" value="C:anaphase-promoting complex"/>
    <property type="evidence" value="ECO:0007669"/>
    <property type="project" value="InterPro"/>
</dbReference>
<dbReference type="PANTHER" id="PTHR12936:SF0">
    <property type="entry name" value="ANAPHASE-PROMOTING COMPLEX SUBUNIT 10"/>
    <property type="match status" value="1"/>
</dbReference>
<gene>
    <name evidence="8" type="primary">DOC1</name>
    <name evidence="8" type="ORF">TWF703_009402</name>
</gene>
<dbReference type="PROSITE" id="PS51284">
    <property type="entry name" value="DOC"/>
    <property type="match status" value="1"/>
</dbReference>
<evidence type="ECO:0000256" key="4">
    <source>
        <dbReference type="ARBA" id="ARBA00022786"/>
    </source>
</evidence>
<dbReference type="InterPro" id="IPR016901">
    <property type="entry name" value="APC10/Doc1"/>
</dbReference>
<evidence type="ECO:0000256" key="1">
    <source>
        <dbReference type="ARBA" id="ARBA00006762"/>
    </source>
</evidence>
<proteinExistence type="inferred from homology"/>
<reference evidence="8 9" key="1">
    <citation type="submission" date="2019-06" db="EMBL/GenBank/DDBJ databases">
        <authorList>
            <person name="Palmer J.M."/>
        </authorList>
    </citation>
    <scope>NUCLEOTIDE SEQUENCE [LARGE SCALE GENOMIC DNA]</scope>
    <source>
        <strain evidence="8 9">TWF703</strain>
    </source>
</reference>
<dbReference type="InterPro" id="IPR008979">
    <property type="entry name" value="Galactose-bd-like_sf"/>
</dbReference>
<evidence type="ECO:0000259" key="7">
    <source>
        <dbReference type="PROSITE" id="PS51284"/>
    </source>
</evidence>
<dbReference type="Gene3D" id="2.60.120.260">
    <property type="entry name" value="Galactose-binding domain-like"/>
    <property type="match status" value="1"/>
</dbReference>
<evidence type="ECO:0000256" key="3">
    <source>
        <dbReference type="ARBA" id="ARBA00022776"/>
    </source>
</evidence>
<feature type="region of interest" description="Disordered" evidence="6">
    <location>
        <begin position="1"/>
        <end position="29"/>
    </location>
</feature>
<keyword evidence="4" id="KW-0833">Ubl conjugation pathway</keyword>
<comment type="caution">
    <text evidence="8">The sequence shown here is derived from an EMBL/GenBank/DDBJ whole genome shotgun (WGS) entry which is preliminary data.</text>
</comment>
<dbReference type="CDD" id="cd08366">
    <property type="entry name" value="APC10"/>
    <property type="match status" value="1"/>
</dbReference>
<keyword evidence="5" id="KW-0131">Cell cycle</keyword>
<sequence length="404" mass="45468">MPQPRRGITRSGGSSAQPDPSVPTPNRRSRVVANFSAILARRGAAGFRHIGGLEPAQDDTDEDESELDDLQFGERDEIDDEEEEEEDDSDDQLVPLDNDETDEEEDQSEEEIEEGEDDDVEGEEEIEEEEDEDEEIDGANASSHDQATPSLAGLKEIGHLASWTVSTSKPGCGVAELRSEDTNLFWQSDGPQPHLINIHFAKRVFVKRIRVFLDYGQDESYTPTKIAIYAGTGYHDLQEVCILEFHQPTGWQEAPLEGVHADGILRTFLIQVCVLSNHQNGKDTHVRGLQIYSPLQYLESQPTLVGGLELDEPDAGDISKLSPMWFNEKEIPFNTVKMMSELELRNNAAIPPEPQMSQEQKEARVLRRVDPDEPTPPRPRPAPKSNLSDRIEWEDFDPLMMELR</sequence>
<keyword evidence="2" id="KW-0132">Cell division</keyword>
<keyword evidence="3" id="KW-0498">Mitosis</keyword>
<dbReference type="Pfam" id="PF03256">
    <property type="entry name" value="ANAPC10"/>
    <property type="match status" value="1"/>
</dbReference>
<accession>A0A7C8P364</accession>
<dbReference type="GO" id="GO:0031145">
    <property type="term" value="P:anaphase-promoting complex-dependent catabolic process"/>
    <property type="evidence" value="ECO:0007669"/>
    <property type="project" value="InterPro"/>
</dbReference>
<dbReference type="InterPro" id="IPR004939">
    <property type="entry name" value="APC_su10/DOC_dom"/>
</dbReference>
<dbReference type="EMBL" id="WIQZ01000007">
    <property type="protein sequence ID" value="KAF3144108.1"/>
    <property type="molecule type" value="Genomic_DNA"/>
</dbReference>
<evidence type="ECO:0000256" key="5">
    <source>
        <dbReference type="ARBA" id="ARBA00023306"/>
    </source>
</evidence>
<feature type="compositionally biased region" description="Basic and acidic residues" evidence="6">
    <location>
        <begin position="359"/>
        <end position="371"/>
    </location>
</feature>
<feature type="region of interest" description="Disordered" evidence="6">
    <location>
        <begin position="44"/>
        <end position="147"/>
    </location>
</feature>